<proteinExistence type="predicted"/>
<evidence type="ECO:0008006" key="3">
    <source>
        <dbReference type="Google" id="ProtNLM"/>
    </source>
</evidence>
<name>A0A4V3TUU3_9ENTE</name>
<protein>
    <recommendedName>
        <fullName evidence="3">Lipoprotein</fullName>
    </recommendedName>
</protein>
<dbReference type="AlphaFoldDB" id="A0A4V3TUU3"/>
<dbReference type="Proteomes" id="UP000310506">
    <property type="component" value="Unassembled WGS sequence"/>
</dbReference>
<comment type="caution">
    <text evidence="1">The sequence shown here is derived from an EMBL/GenBank/DDBJ whole genome shotgun (WGS) entry which is preliminary data.</text>
</comment>
<reference evidence="1 2" key="1">
    <citation type="submission" date="2019-01" db="EMBL/GenBank/DDBJ databases">
        <title>Vagococcus silagei sp. nov. isolated from brewer's grain.</title>
        <authorList>
            <person name="Guu J.-R."/>
        </authorList>
    </citation>
    <scope>NUCLEOTIDE SEQUENCE [LARGE SCALE GENOMIC DNA]</scope>
    <source>
        <strain evidence="1 2">2B-2</strain>
    </source>
</reference>
<sequence length="149" mass="17438">MKKSSKKIMFFSLLIISISACLVFAIIFFKQFSLDQTIKSEAKQVAKANYKYVNQQYDETDKFNDSNSNIDIFFDKDTYSIKLETVEEHSYFNTPSDKSIITNTYTVEKQSKEPIQYKQFKVYLKQSIEIPADLVLRKHNVDLSSIKQE</sequence>
<accession>A0A4V3TUU3</accession>
<evidence type="ECO:0000313" key="1">
    <source>
        <dbReference type="EMBL" id="THB60319.1"/>
    </source>
</evidence>
<organism evidence="1 2">
    <name type="scientific">Vagococcus silagei</name>
    <dbReference type="NCBI Taxonomy" id="2508885"/>
    <lineage>
        <taxon>Bacteria</taxon>
        <taxon>Bacillati</taxon>
        <taxon>Bacillota</taxon>
        <taxon>Bacilli</taxon>
        <taxon>Lactobacillales</taxon>
        <taxon>Enterococcaceae</taxon>
        <taxon>Vagococcus</taxon>
    </lineage>
</organism>
<dbReference type="RefSeq" id="WP_136137725.1">
    <property type="nucleotide sequence ID" value="NZ_SDGV01000027.1"/>
</dbReference>
<evidence type="ECO:0000313" key="2">
    <source>
        <dbReference type="Proteomes" id="UP000310506"/>
    </source>
</evidence>
<dbReference type="EMBL" id="SDGV01000027">
    <property type="protein sequence ID" value="THB60319.1"/>
    <property type="molecule type" value="Genomic_DNA"/>
</dbReference>
<dbReference type="PROSITE" id="PS51257">
    <property type="entry name" value="PROKAR_LIPOPROTEIN"/>
    <property type="match status" value="1"/>
</dbReference>
<gene>
    <name evidence="1" type="ORF">ESZ54_11090</name>
</gene>
<keyword evidence="2" id="KW-1185">Reference proteome</keyword>